<sequence length="304" mass="35188">MIYITGDIHGNPSRLEPASLRERGLAIGAQDYIIICGDFGLIWGGRHAQETERWLQWLSEQPFTTLFVDGNHENFDLLTSYPVMEWQGGKVHQIRNNIYHLMRGEIFTIDGSTFFCLGGAKSVDQARRIQGISWWPQEIPTIDEYKHATENLKKVGWAVDYVITHTAPSKWKNTADSLHAYDGCPVSHMLDALEEKLTYKRWFFGHLHINKYGKDRKDIWLYTDIVNLTGEAASPLAISFVENLLPEGLQRYLAEYRERNAGKQEIPDMERRYLRSEINIYVRRGTVSHETLKLLCDAYHLPLF</sequence>
<dbReference type="InterPro" id="IPR004843">
    <property type="entry name" value="Calcineurin-like_PHP"/>
</dbReference>
<evidence type="ECO:0000313" key="3">
    <source>
        <dbReference type="Proteomes" id="UP000254337"/>
    </source>
</evidence>
<gene>
    <name evidence="2" type="ORF">DKB62_01175</name>
</gene>
<proteinExistence type="predicted"/>
<dbReference type="KEGG" id="meg:DKB62_01175"/>
<organism evidence="2 3">
    <name type="scientific">Megasphaera stantonii</name>
    <dbReference type="NCBI Taxonomy" id="2144175"/>
    <lineage>
        <taxon>Bacteria</taxon>
        <taxon>Bacillati</taxon>
        <taxon>Bacillota</taxon>
        <taxon>Negativicutes</taxon>
        <taxon>Veillonellales</taxon>
        <taxon>Veillonellaceae</taxon>
        <taxon>Megasphaera</taxon>
    </lineage>
</organism>
<dbReference type="InterPro" id="IPR029052">
    <property type="entry name" value="Metallo-depent_PP-like"/>
</dbReference>
<dbReference type="RefSeq" id="WP_107195591.1">
    <property type="nucleotide sequence ID" value="NZ_CP029462.1"/>
</dbReference>
<dbReference type="AlphaFoldDB" id="A0A346AWP9"/>
<name>A0A346AWP9_9FIRM</name>
<reference evidence="2 3" key="1">
    <citation type="submission" date="2018-05" db="EMBL/GenBank/DDBJ databases">
        <title>Complete genome sequence of Megasphaera sp. AJH120T, isolated from the ceca of a chicken.</title>
        <authorList>
            <person name="Maki J."/>
            <person name="Looft T."/>
        </authorList>
    </citation>
    <scope>NUCLEOTIDE SEQUENCE [LARGE SCALE GENOMIC DNA]</scope>
    <source>
        <strain evidence="2 3">AJH120</strain>
    </source>
</reference>
<protein>
    <recommendedName>
        <fullName evidence="1">Calcineurin-like phosphoesterase domain-containing protein</fullName>
    </recommendedName>
</protein>
<dbReference type="Proteomes" id="UP000254337">
    <property type="component" value="Chromosome"/>
</dbReference>
<feature type="domain" description="Calcineurin-like phosphoesterase" evidence="1">
    <location>
        <begin position="2"/>
        <end position="209"/>
    </location>
</feature>
<dbReference type="SUPFAM" id="SSF56300">
    <property type="entry name" value="Metallo-dependent phosphatases"/>
    <property type="match status" value="1"/>
</dbReference>
<dbReference type="Pfam" id="PF00149">
    <property type="entry name" value="Metallophos"/>
    <property type="match status" value="1"/>
</dbReference>
<evidence type="ECO:0000313" key="2">
    <source>
        <dbReference type="EMBL" id="AXL20292.1"/>
    </source>
</evidence>
<dbReference type="Gene3D" id="3.60.21.10">
    <property type="match status" value="1"/>
</dbReference>
<evidence type="ECO:0000259" key="1">
    <source>
        <dbReference type="Pfam" id="PF00149"/>
    </source>
</evidence>
<dbReference type="OrthoDB" id="9787800at2"/>
<keyword evidence="3" id="KW-1185">Reference proteome</keyword>
<dbReference type="GO" id="GO:0016787">
    <property type="term" value="F:hydrolase activity"/>
    <property type="evidence" value="ECO:0007669"/>
    <property type="project" value="InterPro"/>
</dbReference>
<dbReference type="CDD" id="cd00838">
    <property type="entry name" value="MPP_superfamily"/>
    <property type="match status" value="1"/>
</dbReference>
<accession>A0A346AWP9</accession>
<dbReference type="EMBL" id="CP029462">
    <property type="protein sequence ID" value="AXL20292.1"/>
    <property type="molecule type" value="Genomic_DNA"/>
</dbReference>